<dbReference type="InterPro" id="IPR050231">
    <property type="entry name" value="Iron_ascorbate_oxido_reductase"/>
</dbReference>
<proteinExistence type="inferred from homology"/>
<protein>
    <recommendedName>
        <fullName evidence="3">Fe2OG dioxygenase domain-containing protein</fullName>
    </recommendedName>
</protein>
<dbReference type="InterPro" id="IPR044861">
    <property type="entry name" value="IPNS-like_FE2OG_OXY"/>
</dbReference>
<gene>
    <name evidence="4" type="ORF">PG993_013812</name>
</gene>
<evidence type="ECO:0000256" key="1">
    <source>
        <dbReference type="ARBA" id="ARBA00008056"/>
    </source>
</evidence>
<evidence type="ECO:0000313" key="5">
    <source>
        <dbReference type="Proteomes" id="UP001444661"/>
    </source>
</evidence>
<dbReference type="PROSITE" id="PS51471">
    <property type="entry name" value="FE2OG_OXY"/>
    <property type="match status" value="1"/>
</dbReference>
<organism evidence="4 5">
    <name type="scientific">Apiospora rasikravindrae</name>
    <dbReference type="NCBI Taxonomy" id="990691"/>
    <lineage>
        <taxon>Eukaryota</taxon>
        <taxon>Fungi</taxon>
        <taxon>Dikarya</taxon>
        <taxon>Ascomycota</taxon>
        <taxon>Pezizomycotina</taxon>
        <taxon>Sordariomycetes</taxon>
        <taxon>Xylariomycetidae</taxon>
        <taxon>Amphisphaeriales</taxon>
        <taxon>Apiosporaceae</taxon>
        <taxon>Apiospora</taxon>
    </lineage>
</organism>
<keyword evidence="2" id="KW-0408">Iron</keyword>
<dbReference type="SUPFAM" id="SSF51197">
    <property type="entry name" value="Clavaminate synthase-like"/>
    <property type="match status" value="1"/>
</dbReference>
<comment type="caution">
    <text evidence="4">The sequence shown here is derived from an EMBL/GenBank/DDBJ whole genome shotgun (WGS) entry which is preliminary data.</text>
</comment>
<evidence type="ECO:0000256" key="2">
    <source>
        <dbReference type="RuleBase" id="RU003682"/>
    </source>
</evidence>
<keyword evidence="2" id="KW-0560">Oxidoreductase</keyword>
<sequence>MDTTKYTHRSIPKISLKNFDSSIDKITEELVAAAETDGFFVLVDHGISSAEIEAQFENAARFFALPDEVKSTVPFSRRNVGWEKAAQIRPSTGVPDQKESYQMQYGAAMDGMWLPETTLAGFREQSLEFMQKVQAVSERLMVCFARGLGFPDRYFADYHDITKPNIQTVLRLLHYFALDPAQPVPRDYFRAGAHADWDFLTLLFQRPGQSGLEICPGREAFTAFGLGDVWTKVEPAAGEIVCNIGDLLMSWSDDRFKSTFHRVKTPSDPSVDYFGPRYSMAYFNQPNTDCQIQGPLKKYPLVTGSQFTEAAMKRNYSALEAKKAEVRLEGVRGGYGRCNDLELRGRW</sequence>
<dbReference type="EMBL" id="JAQQWK010000013">
    <property type="protein sequence ID" value="KAK8017486.1"/>
    <property type="molecule type" value="Genomic_DNA"/>
</dbReference>
<evidence type="ECO:0000313" key="4">
    <source>
        <dbReference type="EMBL" id="KAK8017486.1"/>
    </source>
</evidence>
<evidence type="ECO:0000259" key="3">
    <source>
        <dbReference type="PROSITE" id="PS51471"/>
    </source>
</evidence>
<reference evidence="4 5" key="1">
    <citation type="submission" date="2023-01" db="EMBL/GenBank/DDBJ databases">
        <title>Analysis of 21 Apiospora genomes using comparative genomics revels a genus with tremendous synthesis potential of carbohydrate active enzymes and secondary metabolites.</title>
        <authorList>
            <person name="Sorensen T."/>
        </authorList>
    </citation>
    <scope>NUCLEOTIDE SEQUENCE [LARGE SCALE GENOMIC DNA]</scope>
    <source>
        <strain evidence="4 5">CBS 33761</strain>
    </source>
</reference>
<dbReference type="InterPro" id="IPR027443">
    <property type="entry name" value="IPNS-like_sf"/>
</dbReference>
<dbReference type="InterPro" id="IPR026992">
    <property type="entry name" value="DIOX_N"/>
</dbReference>
<dbReference type="PANTHER" id="PTHR47990">
    <property type="entry name" value="2-OXOGLUTARATE (2OG) AND FE(II)-DEPENDENT OXYGENASE SUPERFAMILY PROTEIN-RELATED"/>
    <property type="match status" value="1"/>
</dbReference>
<keyword evidence="2" id="KW-0479">Metal-binding</keyword>
<feature type="domain" description="Fe2OG dioxygenase" evidence="3">
    <location>
        <begin position="168"/>
        <end position="286"/>
    </location>
</feature>
<dbReference type="Pfam" id="PF14226">
    <property type="entry name" value="DIOX_N"/>
    <property type="match status" value="1"/>
</dbReference>
<dbReference type="InterPro" id="IPR005123">
    <property type="entry name" value="Oxoglu/Fe-dep_dioxygenase_dom"/>
</dbReference>
<keyword evidence="5" id="KW-1185">Reference proteome</keyword>
<comment type="similarity">
    <text evidence="1 2">Belongs to the iron/ascorbate-dependent oxidoreductase family.</text>
</comment>
<name>A0ABR1RR93_9PEZI</name>
<dbReference type="Gene3D" id="2.60.120.330">
    <property type="entry name" value="B-lactam Antibiotic, Isopenicillin N Synthase, Chain"/>
    <property type="match status" value="1"/>
</dbReference>
<dbReference type="Proteomes" id="UP001444661">
    <property type="component" value="Unassembled WGS sequence"/>
</dbReference>
<accession>A0ABR1RR93</accession>
<dbReference type="Pfam" id="PF03171">
    <property type="entry name" value="2OG-FeII_Oxy"/>
    <property type="match status" value="1"/>
</dbReference>